<reference evidence="1 2" key="1">
    <citation type="submission" date="2015-01" db="EMBL/GenBank/DDBJ databases">
        <title>Evolution of Trichinella species and genotypes.</title>
        <authorList>
            <person name="Korhonen P.K."/>
            <person name="Edoardo P."/>
            <person name="Giuseppe L.R."/>
            <person name="Gasser R.B."/>
        </authorList>
    </citation>
    <scope>NUCLEOTIDE SEQUENCE [LARGE SCALE GENOMIC DNA]</scope>
    <source>
        <strain evidence="1">ISS470</strain>
    </source>
</reference>
<dbReference type="Proteomes" id="UP000054995">
    <property type="component" value="Unassembled WGS sequence"/>
</dbReference>
<name>A0A0V1DQH7_TRIPS</name>
<organism evidence="1 2">
    <name type="scientific">Trichinella pseudospiralis</name>
    <name type="common">Parasitic roundworm</name>
    <dbReference type="NCBI Taxonomy" id="6337"/>
    <lineage>
        <taxon>Eukaryota</taxon>
        <taxon>Metazoa</taxon>
        <taxon>Ecdysozoa</taxon>
        <taxon>Nematoda</taxon>
        <taxon>Enoplea</taxon>
        <taxon>Dorylaimia</taxon>
        <taxon>Trichinellida</taxon>
        <taxon>Trichinellidae</taxon>
        <taxon>Trichinella</taxon>
    </lineage>
</organism>
<comment type="caution">
    <text evidence="1">The sequence shown here is derived from an EMBL/GenBank/DDBJ whole genome shotgun (WGS) entry which is preliminary data.</text>
</comment>
<dbReference type="AlphaFoldDB" id="A0A0V1DQH7"/>
<evidence type="ECO:0000313" key="1">
    <source>
        <dbReference type="EMBL" id="KRY63839.1"/>
    </source>
</evidence>
<keyword evidence="2" id="KW-1185">Reference proteome</keyword>
<sequence length="49" mass="5939">MSYKRPQFNAILNSENILRRYHLPPLDIRFRGLELNEDFLLIGHFIFGY</sequence>
<dbReference type="OrthoDB" id="5921407at2759"/>
<accession>A0A0V1DQH7</accession>
<proteinExistence type="predicted"/>
<gene>
    <name evidence="1" type="ORF">T4D_15640</name>
</gene>
<dbReference type="EMBL" id="JYDT01001950">
    <property type="protein sequence ID" value="KRY63839.1"/>
    <property type="molecule type" value="Genomic_DNA"/>
</dbReference>
<protein>
    <submittedName>
        <fullName evidence="1">Uncharacterized protein</fullName>
    </submittedName>
</protein>
<evidence type="ECO:0000313" key="2">
    <source>
        <dbReference type="Proteomes" id="UP000054995"/>
    </source>
</evidence>